<feature type="transmembrane region" description="Helical" evidence="6">
    <location>
        <begin position="131"/>
        <end position="151"/>
    </location>
</feature>
<comment type="subcellular location">
    <subcellularLocation>
        <location evidence="1 6">Membrane</location>
        <topology evidence="1 6">Multi-pass membrane protein</topology>
    </subcellularLocation>
</comment>
<organism evidence="8 9">
    <name type="scientific">Ladona fulva</name>
    <name type="common">Scarce chaser dragonfly</name>
    <name type="synonym">Libellula fulva</name>
    <dbReference type="NCBI Taxonomy" id="123851"/>
    <lineage>
        <taxon>Eukaryota</taxon>
        <taxon>Metazoa</taxon>
        <taxon>Ecdysozoa</taxon>
        <taxon>Arthropoda</taxon>
        <taxon>Hexapoda</taxon>
        <taxon>Insecta</taxon>
        <taxon>Pterygota</taxon>
        <taxon>Palaeoptera</taxon>
        <taxon>Odonata</taxon>
        <taxon>Epiprocta</taxon>
        <taxon>Anisoptera</taxon>
        <taxon>Libelluloidea</taxon>
        <taxon>Libellulidae</taxon>
        <taxon>Ladona</taxon>
    </lineage>
</organism>
<evidence type="ECO:0000256" key="5">
    <source>
        <dbReference type="ARBA" id="ARBA00023136"/>
    </source>
</evidence>
<evidence type="ECO:0000313" key="8">
    <source>
        <dbReference type="EMBL" id="KAG8229342.1"/>
    </source>
</evidence>
<proteinExistence type="inferred from homology"/>
<keyword evidence="9" id="KW-1185">Reference proteome</keyword>
<reference evidence="8" key="1">
    <citation type="submission" date="2013-04" db="EMBL/GenBank/DDBJ databases">
        <authorList>
            <person name="Qu J."/>
            <person name="Murali S.C."/>
            <person name="Bandaranaike D."/>
            <person name="Bellair M."/>
            <person name="Blankenburg K."/>
            <person name="Chao H."/>
            <person name="Dinh H."/>
            <person name="Doddapaneni H."/>
            <person name="Downs B."/>
            <person name="Dugan-Rocha S."/>
            <person name="Elkadiri S."/>
            <person name="Gnanaolivu R.D."/>
            <person name="Hernandez B."/>
            <person name="Javaid M."/>
            <person name="Jayaseelan J.C."/>
            <person name="Lee S."/>
            <person name="Li M."/>
            <person name="Ming W."/>
            <person name="Munidasa M."/>
            <person name="Muniz J."/>
            <person name="Nguyen L."/>
            <person name="Ongeri F."/>
            <person name="Osuji N."/>
            <person name="Pu L.-L."/>
            <person name="Puazo M."/>
            <person name="Qu C."/>
            <person name="Quiroz J."/>
            <person name="Raj R."/>
            <person name="Weissenberger G."/>
            <person name="Xin Y."/>
            <person name="Zou X."/>
            <person name="Han Y."/>
            <person name="Richards S."/>
            <person name="Worley K."/>
            <person name="Muzny D."/>
            <person name="Gibbs R."/>
        </authorList>
    </citation>
    <scope>NUCLEOTIDE SEQUENCE</scope>
    <source>
        <strain evidence="8">Sampled in the wild</strain>
    </source>
</reference>
<evidence type="ECO:0000256" key="4">
    <source>
        <dbReference type="ARBA" id="ARBA00022989"/>
    </source>
</evidence>
<comment type="similarity">
    <text evidence="2 6">Belongs to the anoctamin family.</text>
</comment>
<evidence type="ECO:0000256" key="6">
    <source>
        <dbReference type="RuleBase" id="RU280814"/>
    </source>
</evidence>
<comment type="caution">
    <text evidence="8">The sequence shown here is derived from an EMBL/GenBank/DDBJ whole genome shotgun (WGS) entry which is preliminary data.</text>
</comment>
<evidence type="ECO:0000256" key="2">
    <source>
        <dbReference type="ARBA" id="ARBA00009671"/>
    </source>
</evidence>
<dbReference type="GO" id="GO:0005254">
    <property type="term" value="F:chloride channel activity"/>
    <property type="evidence" value="ECO:0007669"/>
    <property type="project" value="TreeGrafter"/>
</dbReference>
<dbReference type="InterPro" id="IPR007632">
    <property type="entry name" value="Anoctamin"/>
</dbReference>
<sequence>MCSTSLLEYFSDLIPATGFLELWKRKQARLCLRWGGEAILSAGGSDRDSWEPRPEYEAAATHRVDLRTHSVKLYYPQWRKILRLFTAASVVLFMVAIVVAALIGVIVYKVAISSALYVTEDKYVRENSKNLTTLTAAIINLGIIVFLKLVYDKIAFWLTDMENPKTQSDYETSYTFKVFVFEFFNCYSSLFYIAFFKGRFFTHPGDAAMVKSFLANDTCDSGGCLAELFIQLVVIMVGKQILNCFTEIVMPRLSNWWNSRRYIMNGGSQVGSSSGPSSRWEADYQLQPADSHSLFREIMEIVLQYGFVTLFVVAFPLAPLCALINNAAEIRVDADKLITQHRRPLPRRTNTIGPWFTIQQTITYIAVAVNGFIIAFTTEFIPRLVYTRTMSENHDLSGYVNFTLSVYAKNVSKSIGWMNGNVTWCRYKGFREPPTSPEPYSLSAAHWKVLTAQLGFVIVFEVCTLLLTTAICTLSPHYGNITIAAHFPKNFIGNN</sequence>
<gene>
    <name evidence="8" type="ORF">J437_LFUL007150</name>
</gene>
<feature type="transmembrane region" description="Helical" evidence="6">
    <location>
        <begin position="362"/>
        <end position="381"/>
    </location>
</feature>
<name>A0A8K0P1A4_LADFU</name>
<dbReference type="OrthoDB" id="296386at2759"/>
<evidence type="ECO:0000256" key="1">
    <source>
        <dbReference type="ARBA" id="ARBA00004141"/>
    </source>
</evidence>
<accession>A0A8K0P1A4</accession>
<feature type="domain" description="Anoctamin transmembrane" evidence="7">
    <location>
        <begin position="16"/>
        <end position="474"/>
    </location>
</feature>
<evidence type="ECO:0000259" key="7">
    <source>
        <dbReference type="Pfam" id="PF04547"/>
    </source>
</evidence>
<dbReference type="Proteomes" id="UP000792457">
    <property type="component" value="Unassembled WGS sequence"/>
</dbReference>
<comment type="caution">
    <text evidence="6">Lacks conserved residue(s) required for the propagation of feature annotation.</text>
</comment>
<dbReference type="PANTHER" id="PTHR12308:SF84">
    <property type="entry name" value="ANOCTAMIN"/>
    <property type="match status" value="1"/>
</dbReference>
<dbReference type="InterPro" id="IPR049452">
    <property type="entry name" value="Anoctamin_TM"/>
</dbReference>
<dbReference type="PANTHER" id="PTHR12308">
    <property type="entry name" value="ANOCTAMIN"/>
    <property type="match status" value="1"/>
</dbReference>
<reference evidence="8" key="2">
    <citation type="submission" date="2017-10" db="EMBL/GenBank/DDBJ databases">
        <title>Ladona fulva Genome sequencing and assembly.</title>
        <authorList>
            <person name="Murali S."/>
            <person name="Richards S."/>
            <person name="Bandaranaike D."/>
            <person name="Bellair M."/>
            <person name="Blankenburg K."/>
            <person name="Chao H."/>
            <person name="Dinh H."/>
            <person name="Doddapaneni H."/>
            <person name="Dugan-Rocha S."/>
            <person name="Elkadiri S."/>
            <person name="Gnanaolivu R."/>
            <person name="Hernandez B."/>
            <person name="Skinner E."/>
            <person name="Javaid M."/>
            <person name="Lee S."/>
            <person name="Li M."/>
            <person name="Ming W."/>
            <person name="Munidasa M."/>
            <person name="Muniz J."/>
            <person name="Nguyen L."/>
            <person name="Hughes D."/>
            <person name="Osuji N."/>
            <person name="Pu L.-L."/>
            <person name="Puazo M."/>
            <person name="Qu C."/>
            <person name="Quiroz J."/>
            <person name="Raj R."/>
            <person name="Weissenberger G."/>
            <person name="Xin Y."/>
            <person name="Zou X."/>
            <person name="Han Y."/>
            <person name="Worley K."/>
            <person name="Muzny D."/>
            <person name="Gibbs R."/>
        </authorList>
    </citation>
    <scope>NUCLEOTIDE SEQUENCE</scope>
    <source>
        <strain evidence="8">Sampled in the wild</strain>
    </source>
</reference>
<dbReference type="GO" id="GO:0005886">
    <property type="term" value="C:plasma membrane"/>
    <property type="evidence" value="ECO:0007669"/>
    <property type="project" value="TreeGrafter"/>
</dbReference>
<dbReference type="EMBL" id="KZ308426">
    <property type="protein sequence ID" value="KAG8229342.1"/>
    <property type="molecule type" value="Genomic_DNA"/>
</dbReference>
<feature type="transmembrane region" description="Helical" evidence="6">
    <location>
        <begin position="84"/>
        <end position="111"/>
    </location>
</feature>
<evidence type="ECO:0000256" key="3">
    <source>
        <dbReference type="ARBA" id="ARBA00022692"/>
    </source>
</evidence>
<evidence type="ECO:0000313" key="9">
    <source>
        <dbReference type="Proteomes" id="UP000792457"/>
    </source>
</evidence>
<dbReference type="AlphaFoldDB" id="A0A8K0P1A4"/>
<keyword evidence="3 6" id="KW-0812">Transmembrane</keyword>
<feature type="transmembrane region" description="Helical" evidence="6">
    <location>
        <begin position="302"/>
        <end position="325"/>
    </location>
</feature>
<keyword evidence="5 6" id="KW-0472">Membrane</keyword>
<protein>
    <recommendedName>
        <fullName evidence="6">Anoctamin</fullName>
    </recommendedName>
</protein>
<keyword evidence="4 6" id="KW-1133">Transmembrane helix</keyword>
<dbReference type="Pfam" id="PF04547">
    <property type="entry name" value="Anoctamin"/>
    <property type="match status" value="1"/>
</dbReference>